<name>A0A562QJ12_9PSED</name>
<keyword evidence="2" id="KW-1185">Reference proteome</keyword>
<protein>
    <submittedName>
        <fullName evidence="1">Uncharacterized protein</fullName>
    </submittedName>
</protein>
<dbReference type="Proteomes" id="UP000316905">
    <property type="component" value="Unassembled WGS sequence"/>
</dbReference>
<evidence type="ECO:0000313" key="1">
    <source>
        <dbReference type="EMBL" id="TWI56705.1"/>
    </source>
</evidence>
<organism evidence="1 2">
    <name type="scientific">Pseudomonas duriflava</name>
    <dbReference type="NCBI Taxonomy" id="459528"/>
    <lineage>
        <taxon>Bacteria</taxon>
        <taxon>Pseudomonadati</taxon>
        <taxon>Pseudomonadota</taxon>
        <taxon>Gammaproteobacteria</taxon>
        <taxon>Pseudomonadales</taxon>
        <taxon>Pseudomonadaceae</taxon>
        <taxon>Pseudomonas</taxon>
    </lineage>
</organism>
<dbReference type="AlphaFoldDB" id="A0A562QJ12"/>
<proteinExistence type="predicted"/>
<comment type="caution">
    <text evidence="1">The sequence shown here is derived from an EMBL/GenBank/DDBJ whole genome shotgun (WGS) entry which is preliminary data.</text>
</comment>
<accession>A0A562QJ12</accession>
<reference evidence="1 2" key="1">
    <citation type="journal article" date="2015" name="Stand. Genomic Sci.">
        <title>Genomic Encyclopedia of Bacterial and Archaeal Type Strains, Phase III: the genomes of soil and plant-associated and newly described type strains.</title>
        <authorList>
            <person name="Whitman W.B."/>
            <person name="Woyke T."/>
            <person name="Klenk H.P."/>
            <person name="Zhou Y."/>
            <person name="Lilburn T.G."/>
            <person name="Beck B.J."/>
            <person name="De Vos P."/>
            <person name="Vandamme P."/>
            <person name="Eisen J.A."/>
            <person name="Garrity G."/>
            <person name="Hugenholtz P."/>
            <person name="Kyrpides N.C."/>
        </authorList>
    </citation>
    <scope>NUCLEOTIDE SEQUENCE [LARGE SCALE GENOMIC DNA]</scope>
    <source>
        <strain evidence="1 2">CGMCC 1.6858</strain>
    </source>
</reference>
<gene>
    <name evidence="1" type="ORF">IQ22_01157</name>
</gene>
<evidence type="ECO:0000313" key="2">
    <source>
        <dbReference type="Proteomes" id="UP000316905"/>
    </source>
</evidence>
<sequence length="71" mass="7979">MVKGCEQRAAQRGISGRICACVPKKMNEAGFSDEEILKYSKSGFKPKGIVETDRYFDYSMKLRLMPGQCPV</sequence>
<dbReference type="EMBL" id="VLKY01000003">
    <property type="protein sequence ID" value="TWI56705.1"/>
    <property type="molecule type" value="Genomic_DNA"/>
</dbReference>